<evidence type="ECO:0000313" key="5">
    <source>
        <dbReference type="EMBL" id="HIU41113.1"/>
    </source>
</evidence>
<gene>
    <name evidence="5" type="ORF">IAD19_01010</name>
</gene>
<dbReference type="PANTHER" id="PTHR43863:SF2">
    <property type="entry name" value="MALTASE-GLUCOAMYLASE"/>
    <property type="match status" value="1"/>
</dbReference>
<comment type="caution">
    <text evidence="5">The sequence shown here is derived from an EMBL/GenBank/DDBJ whole genome shotgun (WGS) entry which is preliminary data.</text>
</comment>
<organism evidence="5 6">
    <name type="scientific">Candidatus Egerieicola faecale</name>
    <dbReference type="NCBI Taxonomy" id="2840774"/>
    <lineage>
        <taxon>Bacteria</taxon>
        <taxon>Bacillati</taxon>
        <taxon>Bacillota</taxon>
        <taxon>Clostridia</taxon>
        <taxon>Eubacteriales</taxon>
        <taxon>Oscillospiraceae</taxon>
        <taxon>Oscillospiraceae incertae sedis</taxon>
        <taxon>Candidatus Egerieicola</taxon>
    </lineage>
</organism>
<reference evidence="5" key="1">
    <citation type="submission" date="2020-10" db="EMBL/GenBank/DDBJ databases">
        <authorList>
            <person name="Gilroy R."/>
        </authorList>
    </citation>
    <scope>NUCLEOTIDE SEQUENCE</scope>
    <source>
        <strain evidence="5">4509</strain>
    </source>
</reference>
<dbReference type="InterPro" id="IPR025887">
    <property type="entry name" value="Glyco_hydro_31_N_dom"/>
</dbReference>
<dbReference type="AlphaFoldDB" id="A0A9D1LHR3"/>
<name>A0A9D1LHR3_9FIRM</name>
<protein>
    <submittedName>
        <fullName evidence="5">Family 31 glucosidase</fullName>
    </submittedName>
</protein>
<evidence type="ECO:0000259" key="3">
    <source>
        <dbReference type="Pfam" id="PF01055"/>
    </source>
</evidence>
<dbReference type="SUPFAM" id="SSF74650">
    <property type="entry name" value="Galactose mutarotase-like"/>
    <property type="match status" value="1"/>
</dbReference>
<dbReference type="InterPro" id="IPR011013">
    <property type="entry name" value="Gal_mutarotase_sf_dom"/>
</dbReference>
<reference evidence="5" key="2">
    <citation type="journal article" date="2021" name="PeerJ">
        <title>Extensive microbial diversity within the chicken gut microbiome revealed by metagenomics and culture.</title>
        <authorList>
            <person name="Gilroy R."/>
            <person name="Ravi A."/>
            <person name="Getino M."/>
            <person name="Pursley I."/>
            <person name="Horton D.L."/>
            <person name="Alikhan N.F."/>
            <person name="Baker D."/>
            <person name="Gharbi K."/>
            <person name="Hall N."/>
            <person name="Watson M."/>
            <person name="Adriaenssens E.M."/>
            <person name="Foster-Nyarko E."/>
            <person name="Jarju S."/>
            <person name="Secka A."/>
            <person name="Antonio M."/>
            <person name="Oren A."/>
            <person name="Chaudhuri R.R."/>
            <person name="La Ragione R."/>
            <person name="Hildebrand F."/>
            <person name="Pallen M.J."/>
        </authorList>
    </citation>
    <scope>NUCLEOTIDE SEQUENCE</scope>
    <source>
        <strain evidence="5">4509</strain>
    </source>
</reference>
<dbReference type="InterPro" id="IPR000322">
    <property type="entry name" value="Glyco_hydro_31_TIM"/>
</dbReference>
<keyword evidence="2" id="KW-0326">Glycosidase</keyword>
<feature type="domain" description="Glycoside hydrolase family 31 TIM barrel" evidence="3">
    <location>
        <begin position="235"/>
        <end position="327"/>
    </location>
</feature>
<evidence type="ECO:0000313" key="6">
    <source>
        <dbReference type="Proteomes" id="UP000824082"/>
    </source>
</evidence>
<dbReference type="SUPFAM" id="SSF51445">
    <property type="entry name" value="(Trans)glycosidases"/>
    <property type="match status" value="1"/>
</dbReference>
<dbReference type="PANTHER" id="PTHR43863">
    <property type="entry name" value="HYDROLASE, PUTATIVE (AFU_ORTHOLOGUE AFUA_1G03140)-RELATED"/>
    <property type="match status" value="1"/>
</dbReference>
<feature type="non-terminal residue" evidence="5">
    <location>
        <position position="328"/>
    </location>
</feature>
<dbReference type="Pfam" id="PF13802">
    <property type="entry name" value="Gal_mutarotas_2"/>
    <property type="match status" value="1"/>
</dbReference>
<keyword evidence="2" id="KW-0378">Hydrolase</keyword>
<evidence type="ECO:0000259" key="4">
    <source>
        <dbReference type="Pfam" id="PF13802"/>
    </source>
</evidence>
<dbReference type="GO" id="GO:0005975">
    <property type="term" value="P:carbohydrate metabolic process"/>
    <property type="evidence" value="ECO:0007669"/>
    <property type="project" value="InterPro"/>
</dbReference>
<dbReference type="GO" id="GO:0004553">
    <property type="term" value="F:hydrolase activity, hydrolyzing O-glycosyl compounds"/>
    <property type="evidence" value="ECO:0007669"/>
    <property type="project" value="InterPro"/>
</dbReference>
<dbReference type="CDD" id="cd14752">
    <property type="entry name" value="GH31_N"/>
    <property type="match status" value="1"/>
</dbReference>
<dbReference type="InterPro" id="IPR017853">
    <property type="entry name" value="GH"/>
</dbReference>
<evidence type="ECO:0000256" key="1">
    <source>
        <dbReference type="ARBA" id="ARBA00007806"/>
    </source>
</evidence>
<accession>A0A9D1LHR3</accession>
<dbReference type="InterPro" id="IPR051816">
    <property type="entry name" value="Glycosyl_Hydrolase_31"/>
</dbReference>
<dbReference type="Gene3D" id="2.60.40.1760">
    <property type="entry name" value="glycosyl hydrolase (family 31)"/>
    <property type="match status" value="1"/>
</dbReference>
<feature type="domain" description="Glycoside hydrolase family 31 N-terminal" evidence="4">
    <location>
        <begin position="27"/>
        <end position="193"/>
    </location>
</feature>
<evidence type="ECO:0000256" key="2">
    <source>
        <dbReference type="RuleBase" id="RU361185"/>
    </source>
</evidence>
<sequence length="328" mass="38380">MEFFKESQGGLLFSRRGEQVLIRPWGKNSLRVQATKNAAFSSEDWGLSLPVEECTPVIRYTEDGAELENGEIRVTVSNFGKLSFYHEDQLLLKEYYRTWEYGTEGWKDLDQITQIKQAAREYRVKGSDHYRITQLFEADPDEKVFGMGQYQHGYLDQKGCRLELMQKNTQASVPFYLSNLGYGFLWNNPAVGEADFVKNQTRFTADCSKQIDYWITAGDTPAQIHDQYMEVTGKPPQMPEHGLGFWQCKLRYQTQEELLEVAREYHRRGIPVDVIVIDFFHWPMQGDWKFDPEYWPDPKVMIDELHSMGMKLMVSVWPTVDRLSENYN</sequence>
<comment type="similarity">
    <text evidence="1 2">Belongs to the glycosyl hydrolase 31 family.</text>
</comment>
<dbReference type="GO" id="GO:0030246">
    <property type="term" value="F:carbohydrate binding"/>
    <property type="evidence" value="ECO:0007669"/>
    <property type="project" value="InterPro"/>
</dbReference>
<proteinExistence type="inferred from homology"/>
<dbReference type="EMBL" id="DVMX01000018">
    <property type="protein sequence ID" value="HIU41113.1"/>
    <property type="molecule type" value="Genomic_DNA"/>
</dbReference>
<dbReference type="Pfam" id="PF01055">
    <property type="entry name" value="Glyco_hydro_31_2nd"/>
    <property type="match status" value="1"/>
</dbReference>
<dbReference type="Gene3D" id="3.20.20.80">
    <property type="entry name" value="Glycosidases"/>
    <property type="match status" value="1"/>
</dbReference>
<dbReference type="Proteomes" id="UP000824082">
    <property type="component" value="Unassembled WGS sequence"/>
</dbReference>